<accession>A0A6N6RGY9</accession>
<feature type="transmembrane region" description="Helical" evidence="5">
    <location>
        <begin position="12"/>
        <end position="30"/>
    </location>
</feature>
<dbReference type="InterPro" id="IPR002035">
    <property type="entry name" value="VWF_A"/>
</dbReference>
<dbReference type="InterPro" id="IPR050768">
    <property type="entry name" value="UPF0353/GerABKA_families"/>
</dbReference>
<comment type="caution">
    <text evidence="7">The sequence shown here is derived from an EMBL/GenBank/DDBJ whole genome shotgun (WGS) entry which is preliminary data.</text>
</comment>
<dbReference type="AlphaFoldDB" id="A0A6N6RGY9"/>
<evidence type="ECO:0000256" key="1">
    <source>
        <dbReference type="ARBA" id="ARBA00022475"/>
    </source>
</evidence>
<keyword evidence="4 5" id="KW-0472">Membrane</keyword>
<dbReference type="Pfam" id="PF13519">
    <property type="entry name" value="VWA_2"/>
    <property type="match status" value="1"/>
</dbReference>
<evidence type="ECO:0000256" key="5">
    <source>
        <dbReference type="SAM" id="Phobius"/>
    </source>
</evidence>
<proteinExistence type="predicted"/>
<dbReference type="PROSITE" id="PS50234">
    <property type="entry name" value="VWFA"/>
    <property type="match status" value="1"/>
</dbReference>
<evidence type="ECO:0000259" key="6">
    <source>
        <dbReference type="PROSITE" id="PS50234"/>
    </source>
</evidence>
<evidence type="ECO:0000256" key="2">
    <source>
        <dbReference type="ARBA" id="ARBA00022692"/>
    </source>
</evidence>
<name>A0A6N6RGY9_9FLAO</name>
<feature type="domain" description="VWFA" evidence="6">
    <location>
        <begin position="92"/>
        <end position="287"/>
    </location>
</feature>
<keyword evidence="3 5" id="KW-1133">Transmembrane helix</keyword>
<organism evidence="7 8">
    <name type="scientific">Phaeocystidibacter luteus</name>
    <dbReference type="NCBI Taxonomy" id="911197"/>
    <lineage>
        <taxon>Bacteria</taxon>
        <taxon>Pseudomonadati</taxon>
        <taxon>Bacteroidota</taxon>
        <taxon>Flavobacteriia</taxon>
        <taxon>Flavobacteriales</taxon>
        <taxon>Phaeocystidibacteraceae</taxon>
        <taxon>Phaeocystidibacter</taxon>
    </lineage>
</organism>
<dbReference type="PANTHER" id="PTHR22550:SF5">
    <property type="entry name" value="LEUCINE ZIPPER PROTEIN 4"/>
    <property type="match status" value="1"/>
</dbReference>
<dbReference type="SMART" id="SM00327">
    <property type="entry name" value="VWA"/>
    <property type="match status" value="1"/>
</dbReference>
<evidence type="ECO:0000256" key="3">
    <source>
        <dbReference type="ARBA" id="ARBA00022989"/>
    </source>
</evidence>
<dbReference type="Proteomes" id="UP000468650">
    <property type="component" value="Unassembled WGS sequence"/>
</dbReference>
<dbReference type="PANTHER" id="PTHR22550">
    <property type="entry name" value="SPORE GERMINATION PROTEIN"/>
    <property type="match status" value="1"/>
</dbReference>
<gene>
    <name evidence="7" type="ORF">F8C67_09940</name>
</gene>
<evidence type="ECO:0000256" key="4">
    <source>
        <dbReference type="ARBA" id="ARBA00023136"/>
    </source>
</evidence>
<reference evidence="7 8" key="1">
    <citation type="submission" date="2019-09" db="EMBL/GenBank/DDBJ databases">
        <title>Genomes of family Cryomorphaceae.</title>
        <authorList>
            <person name="Bowman J.P."/>
        </authorList>
    </citation>
    <scope>NUCLEOTIDE SEQUENCE [LARGE SCALE GENOMIC DNA]</scope>
    <source>
        <strain evidence="7 8">LMG 25704</strain>
    </source>
</reference>
<keyword evidence="8" id="KW-1185">Reference proteome</keyword>
<dbReference type="RefSeq" id="WP_151667693.1">
    <property type="nucleotide sequence ID" value="NZ_WBVO01000008.1"/>
</dbReference>
<dbReference type="EMBL" id="WBVO01000008">
    <property type="protein sequence ID" value="KAB2808599.1"/>
    <property type="molecule type" value="Genomic_DNA"/>
</dbReference>
<sequence>MSIVWANPEWLKALLAIPVLIAIWVFHAMWSARARKKLGIEDIRHDWIVRRSPWRTVVRNVAALLALYFGIVAMANPQQKGKEIEVEKKGLDIVFAIDLSKSMLAEDIAPSRLEQAKQFARKVIDLSASDRIGIAGFSGAAYKQLPITSDHGSAKFILNSLEPNLIPSSGSDFAEAIRMGTSMFDKNVQQDKVLIIISDGEDHPDEWKEAVESAIDSGLHIFTVGIGTSRGGPIPTGRDGKFHRDKNGEVVVTKREDVVLREIAEEGMGEYFDGNNSREASMLIENIKTLQLAEFGVTPLSEMEDQFQIPLGIAILFLLIRTSLSERSSQTLSKWLKQA</sequence>
<dbReference type="OrthoDB" id="6206554at2"/>
<evidence type="ECO:0000313" key="8">
    <source>
        <dbReference type="Proteomes" id="UP000468650"/>
    </source>
</evidence>
<feature type="transmembrane region" description="Helical" evidence="5">
    <location>
        <begin position="57"/>
        <end position="75"/>
    </location>
</feature>
<evidence type="ECO:0000313" key="7">
    <source>
        <dbReference type="EMBL" id="KAB2808599.1"/>
    </source>
</evidence>
<dbReference type="Gene3D" id="3.40.50.410">
    <property type="entry name" value="von Willebrand factor, type A domain"/>
    <property type="match status" value="1"/>
</dbReference>
<keyword evidence="1" id="KW-1003">Cell membrane</keyword>
<dbReference type="SUPFAM" id="SSF53300">
    <property type="entry name" value="vWA-like"/>
    <property type="match status" value="1"/>
</dbReference>
<dbReference type="InterPro" id="IPR036465">
    <property type="entry name" value="vWFA_dom_sf"/>
</dbReference>
<keyword evidence="2 5" id="KW-0812">Transmembrane</keyword>
<protein>
    <submittedName>
        <fullName evidence="7">VWA domain-containing protein</fullName>
    </submittedName>
</protein>